<name>A0A0L0C4I3_LUCCU</name>
<comment type="subcellular location">
    <subcellularLocation>
        <location evidence="1">Nucleus</location>
    </subcellularLocation>
</comment>
<dbReference type="InterPro" id="IPR016024">
    <property type="entry name" value="ARM-type_fold"/>
</dbReference>
<dbReference type="EMBL" id="JRES01000994">
    <property type="protein sequence ID" value="KNC26354.1"/>
    <property type="molecule type" value="Genomic_DNA"/>
</dbReference>
<comment type="similarity">
    <text evidence="2">Belongs to the IPI1/TEX10 family.</text>
</comment>
<dbReference type="PANTHER" id="PTHR16056:SF2">
    <property type="entry name" value="TESTIS-EXPRESSED PROTEIN 10"/>
    <property type="match status" value="1"/>
</dbReference>
<evidence type="ECO:0000256" key="1">
    <source>
        <dbReference type="ARBA" id="ARBA00004123"/>
    </source>
</evidence>
<dbReference type="SUPFAM" id="SSF48371">
    <property type="entry name" value="ARM repeat"/>
    <property type="match status" value="1"/>
</dbReference>
<evidence type="ECO:0000313" key="5">
    <source>
        <dbReference type="EMBL" id="KNC26354.1"/>
    </source>
</evidence>
<sequence>MGGSHKKKLRAEKAKVKLKGAKLPKGLNVTKTEFKVRKITIREQLKESHYADGLKQVNLKETLSKLRHHSSSFRIESLRNIRDAISLNHPGLLSSLNDVIQGVSAISLDVERDARRESFKTLSSLMGHLSVEAVAPFFHIISSYLRCAMTHIQPNIQEDALMMLDVLLQHVPHLVAVHSAKIFQNFLEMISRVRADGDKAGRMLTVNMGQRQTTIKWRSKVLLRLQQMLQTLAEHKRSMREDASKASNNNSKFVTFSTKTEQHYGVKRVFAPNQMCDLSSIFNRSLGSSTLSGEISISDESGQLRSYVEHLMPLLLESWLEVRPQHVSGSGTIETLLTLDAAITLKIVLEIIENLWSLIEIYEQQVNNHDLSIWFKDQYADVFAANFLQDSYPYQQMIFEENDGIAKRKHKKSSTDMSPHCFQQNITIAYLMCRFYSNNLNEQSTRFIAVLKYLTKIVNSISSNNSNDYLRSLVLALRALLLENGLTLLELHKDETKILLRCSIKAFLCNKFSELGIASKILILLCEIVQDSKLCLAYGNEEFCEFLDYLPNLLLKPTISESCLVAMGKLGKQQNAVFLNALRNILSKVVDHLQTIQVAGAINVFEGKKHIINLFYWLNPQTSISKENLEKLLSDVETNVTDKRIAGYCQYILTAA</sequence>
<dbReference type="Proteomes" id="UP000037069">
    <property type="component" value="Unassembled WGS sequence"/>
</dbReference>
<dbReference type="Pfam" id="PF12333">
    <property type="entry name" value="Ipi1_N"/>
    <property type="match status" value="1"/>
</dbReference>
<dbReference type="AlphaFoldDB" id="A0A0L0C4I3"/>
<dbReference type="STRING" id="7375.A0A0L0C4I3"/>
<proteinExistence type="inferred from homology"/>
<accession>A0A0L0C4I3</accession>
<comment type="caution">
    <text evidence="5">The sequence shown here is derived from an EMBL/GenBank/DDBJ whole genome shotgun (WGS) entry which is preliminary data.</text>
</comment>
<dbReference type="OrthoDB" id="361362at2759"/>
<evidence type="ECO:0000256" key="2">
    <source>
        <dbReference type="ARBA" id="ARBA00006427"/>
    </source>
</evidence>
<keyword evidence="6" id="KW-1185">Reference proteome</keyword>
<keyword evidence="3" id="KW-0539">Nucleus</keyword>
<dbReference type="InterPro" id="IPR011989">
    <property type="entry name" value="ARM-like"/>
</dbReference>
<gene>
    <name evidence="5" type="ORF">FF38_01798</name>
</gene>
<feature type="domain" description="Pre-rRNA-processing protein Ipi1 N-terminal" evidence="4">
    <location>
        <begin position="133"/>
        <end position="229"/>
    </location>
</feature>
<dbReference type="GO" id="GO:0071339">
    <property type="term" value="C:MLL1 complex"/>
    <property type="evidence" value="ECO:0007669"/>
    <property type="project" value="TreeGrafter"/>
</dbReference>
<evidence type="ECO:0000256" key="3">
    <source>
        <dbReference type="ARBA" id="ARBA00023242"/>
    </source>
</evidence>
<dbReference type="OMA" id="WLEVRPQ"/>
<evidence type="ECO:0000313" key="6">
    <source>
        <dbReference type="Proteomes" id="UP000037069"/>
    </source>
</evidence>
<evidence type="ECO:0000259" key="4">
    <source>
        <dbReference type="Pfam" id="PF12333"/>
    </source>
</evidence>
<dbReference type="Gene3D" id="1.25.10.10">
    <property type="entry name" value="Leucine-rich Repeat Variant"/>
    <property type="match status" value="1"/>
</dbReference>
<reference evidence="5 6" key="1">
    <citation type="journal article" date="2015" name="Nat. Commun.">
        <title>Lucilia cuprina genome unlocks parasitic fly biology to underpin future interventions.</title>
        <authorList>
            <person name="Anstead C.A."/>
            <person name="Korhonen P.K."/>
            <person name="Young N.D."/>
            <person name="Hall R.S."/>
            <person name="Jex A.R."/>
            <person name="Murali S.C."/>
            <person name="Hughes D.S."/>
            <person name="Lee S.F."/>
            <person name="Perry T."/>
            <person name="Stroehlein A.J."/>
            <person name="Ansell B.R."/>
            <person name="Breugelmans B."/>
            <person name="Hofmann A."/>
            <person name="Qu J."/>
            <person name="Dugan S."/>
            <person name="Lee S.L."/>
            <person name="Chao H."/>
            <person name="Dinh H."/>
            <person name="Han Y."/>
            <person name="Doddapaneni H.V."/>
            <person name="Worley K.C."/>
            <person name="Muzny D.M."/>
            <person name="Ioannidis P."/>
            <person name="Waterhouse R.M."/>
            <person name="Zdobnov E.M."/>
            <person name="James P.J."/>
            <person name="Bagnall N.H."/>
            <person name="Kotze A.C."/>
            <person name="Gibbs R.A."/>
            <person name="Richards S."/>
            <person name="Batterham P."/>
            <person name="Gasser R.B."/>
        </authorList>
    </citation>
    <scope>NUCLEOTIDE SEQUENCE [LARGE SCALE GENOMIC DNA]</scope>
    <source>
        <strain evidence="5 6">LS</strain>
        <tissue evidence="5">Full body</tissue>
    </source>
</reference>
<dbReference type="InterPro" id="IPR024679">
    <property type="entry name" value="Ipi1_N"/>
</dbReference>
<organism evidence="5 6">
    <name type="scientific">Lucilia cuprina</name>
    <name type="common">Green bottle fly</name>
    <name type="synonym">Australian sheep blowfly</name>
    <dbReference type="NCBI Taxonomy" id="7375"/>
    <lineage>
        <taxon>Eukaryota</taxon>
        <taxon>Metazoa</taxon>
        <taxon>Ecdysozoa</taxon>
        <taxon>Arthropoda</taxon>
        <taxon>Hexapoda</taxon>
        <taxon>Insecta</taxon>
        <taxon>Pterygota</taxon>
        <taxon>Neoptera</taxon>
        <taxon>Endopterygota</taxon>
        <taxon>Diptera</taxon>
        <taxon>Brachycera</taxon>
        <taxon>Muscomorpha</taxon>
        <taxon>Oestroidea</taxon>
        <taxon>Calliphoridae</taxon>
        <taxon>Luciliinae</taxon>
        <taxon>Lucilia</taxon>
    </lineage>
</organism>
<dbReference type="PANTHER" id="PTHR16056">
    <property type="entry name" value="REGULATOR OF MICROTUBULE DYNAMICS PROTEIN"/>
    <property type="match status" value="1"/>
</dbReference>
<protein>
    <recommendedName>
        <fullName evidence="4">Pre-rRNA-processing protein Ipi1 N-terminal domain-containing protein</fullName>
    </recommendedName>
</protein>